<dbReference type="PIRSF" id="PIRSF000137">
    <property type="entry name" value="Alcohol_oxidase"/>
    <property type="match status" value="1"/>
</dbReference>
<dbReference type="InterPro" id="IPR007867">
    <property type="entry name" value="GMC_OxRtase_C"/>
</dbReference>
<protein>
    <submittedName>
        <fullName evidence="7">GMC family oxidoreductase</fullName>
    </submittedName>
</protein>
<dbReference type="InterPro" id="IPR000172">
    <property type="entry name" value="GMC_OxRdtase_N"/>
</dbReference>
<dbReference type="InterPro" id="IPR012132">
    <property type="entry name" value="GMC_OxRdtase"/>
</dbReference>
<gene>
    <name evidence="7" type="ORF">ACFFTU_28495</name>
</gene>
<evidence type="ECO:0000256" key="4">
    <source>
        <dbReference type="ARBA" id="ARBA00022827"/>
    </source>
</evidence>
<comment type="caution">
    <text evidence="7">The sequence shown here is derived from an EMBL/GenBank/DDBJ whole genome shotgun (WGS) entry which is preliminary data.</text>
</comment>
<dbReference type="SUPFAM" id="SSF51905">
    <property type="entry name" value="FAD/NAD(P)-binding domain"/>
    <property type="match status" value="1"/>
</dbReference>
<dbReference type="Pfam" id="PF05199">
    <property type="entry name" value="GMC_oxred_C"/>
    <property type="match status" value="1"/>
</dbReference>
<dbReference type="Pfam" id="PF00732">
    <property type="entry name" value="GMC_oxred_N"/>
    <property type="match status" value="1"/>
</dbReference>
<dbReference type="EMBL" id="JBHMCR010000019">
    <property type="protein sequence ID" value="MFB9523890.1"/>
    <property type="molecule type" value="Genomic_DNA"/>
</dbReference>
<evidence type="ECO:0000256" key="3">
    <source>
        <dbReference type="ARBA" id="ARBA00022630"/>
    </source>
</evidence>
<evidence type="ECO:0000313" key="8">
    <source>
        <dbReference type="Proteomes" id="UP001589718"/>
    </source>
</evidence>
<dbReference type="PANTHER" id="PTHR11552">
    <property type="entry name" value="GLUCOSE-METHANOL-CHOLINE GMC OXIDOREDUCTASE"/>
    <property type="match status" value="1"/>
</dbReference>
<reference evidence="7 8" key="1">
    <citation type="submission" date="2024-09" db="EMBL/GenBank/DDBJ databases">
        <authorList>
            <person name="Sun Q."/>
            <person name="Mori K."/>
        </authorList>
    </citation>
    <scope>NUCLEOTIDE SEQUENCE [LARGE SCALE GENOMIC DNA]</scope>
    <source>
        <strain evidence="7 8">JCM 4362</strain>
    </source>
</reference>
<proteinExistence type="inferred from homology"/>
<dbReference type="PROSITE" id="PS51257">
    <property type="entry name" value="PROKAR_LIPOPROTEIN"/>
    <property type="match status" value="1"/>
</dbReference>
<name>A0ABV5PL17_STRCM</name>
<sequence>MSRRKPYAAQEPGTTHTYDYLVVGAGSAGCVLAARLSEDPTVRVALVESGGPDRRSKPEIRMPAAFPRLFKTPYDWNFSTVGQAALDGRELYWPRGHVLGGSSSLNAMMWVRGHRDDYDAWGEAAGHEWGYDAFVRYFRRAERWTGPTPARTVYGTEGPLHVSPPRDPSPLTGAFLDACREDGLRELPELNGPDHSGFAVTPLNQRRGSRWSAADGYLRPARRRPNLDVFTGTRVRRLRFAPGTHRVVGVEADGVPGLITVRREVVLSAGAVGSPHLLLHSGIGDPDELRALGIEPRVAVPEVGRRLQDHLSTTVTLRCPDPITLTGADTLANLARYLLAGRGPLTSNVAEAVAFVRSGPDVDAPDLELIFAPVPFVGHGLVPPAEHGLTIGVVLLQPASTGRITLSGPDPEAPPRIEPGYLTDPEGSDLRRIVAGVRRAEGLFAGRALAPYTSGPMGLYPGVVDDAELTAALRGSLETLYHPTGTCRMGRDPRSVTDPRLRVRGVAGLRVADASVMPNITRGHTHAPTVAIAEKAAELLREDARREHIRPPGGSTSSPGR</sequence>
<evidence type="ECO:0000256" key="1">
    <source>
        <dbReference type="ARBA" id="ARBA00001974"/>
    </source>
</evidence>
<keyword evidence="4" id="KW-0274">FAD</keyword>
<feature type="region of interest" description="Disordered" evidence="5">
    <location>
        <begin position="405"/>
        <end position="424"/>
    </location>
</feature>
<dbReference type="RefSeq" id="WP_345218591.1">
    <property type="nucleotide sequence ID" value="NZ_BAAAXE010000001.1"/>
</dbReference>
<dbReference type="Gene3D" id="3.30.560.10">
    <property type="entry name" value="Glucose Oxidase, domain 3"/>
    <property type="match status" value="1"/>
</dbReference>
<evidence type="ECO:0000256" key="5">
    <source>
        <dbReference type="SAM" id="MobiDB-lite"/>
    </source>
</evidence>
<evidence type="ECO:0000313" key="7">
    <source>
        <dbReference type="EMBL" id="MFB9523890.1"/>
    </source>
</evidence>
<accession>A0ABV5PL17</accession>
<dbReference type="Proteomes" id="UP001589718">
    <property type="component" value="Unassembled WGS sequence"/>
</dbReference>
<evidence type="ECO:0000259" key="6">
    <source>
        <dbReference type="PROSITE" id="PS00624"/>
    </source>
</evidence>
<organism evidence="7 8">
    <name type="scientific">Streptomyces cremeus</name>
    <dbReference type="NCBI Taxonomy" id="66881"/>
    <lineage>
        <taxon>Bacteria</taxon>
        <taxon>Bacillati</taxon>
        <taxon>Actinomycetota</taxon>
        <taxon>Actinomycetes</taxon>
        <taxon>Kitasatosporales</taxon>
        <taxon>Streptomycetaceae</taxon>
        <taxon>Streptomyces</taxon>
    </lineage>
</organism>
<keyword evidence="3" id="KW-0285">Flavoprotein</keyword>
<comment type="similarity">
    <text evidence="2">Belongs to the GMC oxidoreductase family.</text>
</comment>
<dbReference type="InterPro" id="IPR036188">
    <property type="entry name" value="FAD/NAD-bd_sf"/>
</dbReference>
<dbReference type="Gene3D" id="3.50.50.60">
    <property type="entry name" value="FAD/NAD(P)-binding domain"/>
    <property type="match status" value="1"/>
</dbReference>
<evidence type="ECO:0000256" key="2">
    <source>
        <dbReference type="ARBA" id="ARBA00010790"/>
    </source>
</evidence>
<dbReference type="SUPFAM" id="SSF54373">
    <property type="entry name" value="FAD-linked reductases, C-terminal domain"/>
    <property type="match status" value="1"/>
</dbReference>
<dbReference type="PROSITE" id="PS00624">
    <property type="entry name" value="GMC_OXRED_2"/>
    <property type="match status" value="1"/>
</dbReference>
<keyword evidence="8" id="KW-1185">Reference proteome</keyword>
<dbReference type="PANTHER" id="PTHR11552:SF147">
    <property type="entry name" value="CHOLINE DEHYDROGENASE, MITOCHONDRIAL"/>
    <property type="match status" value="1"/>
</dbReference>
<comment type="cofactor">
    <cofactor evidence="1">
        <name>FAD</name>
        <dbReference type="ChEBI" id="CHEBI:57692"/>
    </cofactor>
</comment>
<feature type="domain" description="Glucose-methanol-choline oxidoreductase N-terminal" evidence="6">
    <location>
        <begin position="270"/>
        <end position="284"/>
    </location>
</feature>